<evidence type="ECO:0000256" key="2">
    <source>
        <dbReference type="ARBA" id="ARBA00022748"/>
    </source>
</evidence>
<dbReference type="InterPro" id="IPR036249">
    <property type="entry name" value="Thioredoxin-like_sf"/>
</dbReference>
<dbReference type="CDD" id="cd02966">
    <property type="entry name" value="TlpA_like_family"/>
    <property type="match status" value="1"/>
</dbReference>
<evidence type="ECO:0000256" key="1">
    <source>
        <dbReference type="ARBA" id="ARBA00004196"/>
    </source>
</evidence>
<dbReference type="PROSITE" id="PS51352">
    <property type="entry name" value="THIOREDOXIN_2"/>
    <property type="match status" value="1"/>
</dbReference>
<evidence type="ECO:0000313" key="6">
    <source>
        <dbReference type="EMBL" id="MBP3953919.1"/>
    </source>
</evidence>
<feature type="domain" description="Thioredoxin" evidence="5">
    <location>
        <begin position="36"/>
        <end position="193"/>
    </location>
</feature>
<dbReference type="InterPro" id="IPR013766">
    <property type="entry name" value="Thioredoxin_domain"/>
</dbReference>
<dbReference type="PANTHER" id="PTHR42852:SF6">
    <property type="entry name" value="THIOL:DISULFIDE INTERCHANGE PROTEIN DSBE"/>
    <property type="match status" value="1"/>
</dbReference>
<evidence type="ECO:0000259" key="5">
    <source>
        <dbReference type="PROSITE" id="PS51352"/>
    </source>
</evidence>
<comment type="caution">
    <text evidence="6">The sequence shown here is derived from an EMBL/GenBank/DDBJ whole genome shotgun (WGS) entry which is preliminary data.</text>
</comment>
<dbReference type="RefSeq" id="WP_210651895.1">
    <property type="nucleotide sequence ID" value="NZ_JAGKQQ010000001.1"/>
</dbReference>
<dbReference type="Pfam" id="PF08534">
    <property type="entry name" value="Redoxin"/>
    <property type="match status" value="1"/>
</dbReference>
<dbReference type="PANTHER" id="PTHR42852">
    <property type="entry name" value="THIOL:DISULFIDE INTERCHANGE PROTEIN DSBE"/>
    <property type="match status" value="1"/>
</dbReference>
<dbReference type="InterPro" id="IPR050553">
    <property type="entry name" value="Thioredoxin_ResA/DsbE_sf"/>
</dbReference>
<evidence type="ECO:0000313" key="7">
    <source>
        <dbReference type="Proteomes" id="UP000676565"/>
    </source>
</evidence>
<name>A0ABS5BJN9_9BACT</name>
<dbReference type="EMBL" id="JAGKQQ010000001">
    <property type="protein sequence ID" value="MBP3953919.1"/>
    <property type="molecule type" value="Genomic_DNA"/>
</dbReference>
<organism evidence="6 7">
    <name type="scientific">Gemmata palustris</name>
    <dbReference type="NCBI Taxonomy" id="2822762"/>
    <lineage>
        <taxon>Bacteria</taxon>
        <taxon>Pseudomonadati</taxon>
        <taxon>Planctomycetota</taxon>
        <taxon>Planctomycetia</taxon>
        <taxon>Gemmatales</taxon>
        <taxon>Gemmataceae</taxon>
        <taxon>Gemmata</taxon>
    </lineage>
</organism>
<comment type="subcellular location">
    <subcellularLocation>
        <location evidence="1">Cell envelope</location>
    </subcellularLocation>
</comment>
<keyword evidence="2" id="KW-0201">Cytochrome c-type biogenesis</keyword>
<dbReference type="InterPro" id="IPR013740">
    <property type="entry name" value="Redoxin"/>
</dbReference>
<reference evidence="6 7" key="1">
    <citation type="submission" date="2021-04" db="EMBL/GenBank/DDBJ databases">
        <authorList>
            <person name="Ivanova A."/>
        </authorList>
    </citation>
    <scope>NUCLEOTIDE SEQUENCE [LARGE SCALE GENOMIC DNA]</scope>
    <source>
        <strain evidence="6 7">G18</strain>
    </source>
</reference>
<keyword evidence="7" id="KW-1185">Reference proteome</keyword>
<sequence>MRFSFAPIAAIALAILPHPVAGGEPPEKPEGKPTALRVGDPAPPLRVSKWLSGTEVKRFEPGKVYVVEFWATWCGPCIAVMPHLTALQTEYKDKGLTVVGVTAKDEKNSAAAVEAFVAQRGKRYAYTFAFCEDRTTYDAYMTAAGLQGIPSVFVVGPTGKIEFIGHSMELDLVIPKVLAGTWRGQPDIDQIRKDYGRFAGIMKKAQTDPAAALKEFAAFETDFPKVAAGYYYQIKKLQLLLLGKEFDAARELSESLIRSATELANPILVSGVRLMWSASFINPDKKHPELALKAAEAELKIEGDRDPAALFHVAEAHAFAGNTVKATEYGQKAVAEASGEERKEYEAALKKLLGK</sequence>
<evidence type="ECO:0000256" key="4">
    <source>
        <dbReference type="ARBA" id="ARBA00023284"/>
    </source>
</evidence>
<proteinExistence type="predicted"/>
<dbReference type="SUPFAM" id="SSF52833">
    <property type="entry name" value="Thioredoxin-like"/>
    <property type="match status" value="1"/>
</dbReference>
<dbReference type="Gene3D" id="3.40.30.10">
    <property type="entry name" value="Glutaredoxin"/>
    <property type="match status" value="1"/>
</dbReference>
<keyword evidence="4" id="KW-0676">Redox-active center</keyword>
<evidence type="ECO:0000256" key="3">
    <source>
        <dbReference type="ARBA" id="ARBA00023157"/>
    </source>
</evidence>
<protein>
    <submittedName>
        <fullName evidence="6">TlpA family protein disulfide reductase</fullName>
    </submittedName>
</protein>
<dbReference type="Proteomes" id="UP000676565">
    <property type="component" value="Unassembled WGS sequence"/>
</dbReference>
<accession>A0ABS5BJN9</accession>
<gene>
    <name evidence="6" type="ORF">J8F10_01205</name>
</gene>
<keyword evidence="3" id="KW-1015">Disulfide bond</keyword>